<comment type="caution">
    <text evidence="2">The sequence shown here is derived from an EMBL/GenBank/DDBJ whole genome shotgun (WGS) entry which is preliminary data.</text>
</comment>
<organism evidence="2 3">
    <name type="scientific">Mesorhizobium metallidurans STM 2683</name>
    <dbReference type="NCBI Taxonomy" id="1297569"/>
    <lineage>
        <taxon>Bacteria</taxon>
        <taxon>Pseudomonadati</taxon>
        <taxon>Pseudomonadota</taxon>
        <taxon>Alphaproteobacteria</taxon>
        <taxon>Hyphomicrobiales</taxon>
        <taxon>Phyllobacteriaceae</taxon>
        <taxon>Mesorhizobium</taxon>
    </lineage>
</organism>
<evidence type="ECO:0000313" key="2">
    <source>
        <dbReference type="EMBL" id="CCV09027.1"/>
    </source>
</evidence>
<dbReference type="STRING" id="1297569.MESS2_800025"/>
<reference evidence="2 3" key="1">
    <citation type="submission" date="2013-02" db="EMBL/GenBank/DDBJ databases">
        <authorList>
            <person name="Genoscope - CEA"/>
        </authorList>
    </citation>
    <scope>NUCLEOTIDE SEQUENCE [LARGE SCALE GENOMIC DNA]</scope>
    <source>
        <strain evidence="2 3">STM 2683</strain>
    </source>
</reference>
<name>M5EXV3_9HYPH</name>
<gene>
    <name evidence="2" type="ORF">MESS2_800025</name>
</gene>
<evidence type="ECO:0000313" key="3">
    <source>
        <dbReference type="Proteomes" id="UP000012062"/>
    </source>
</evidence>
<protein>
    <submittedName>
        <fullName evidence="2">Uncharacterized protein</fullName>
    </submittedName>
</protein>
<accession>M5EXV3</accession>
<dbReference type="AlphaFoldDB" id="M5EXV3"/>
<dbReference type="EMBL" id="CAUM01000151">
    <property type="protein sequence ID" value="CCV09027.1"/>
    <property type="molecule type" value="Genomic_DNA"/>
</dbReference>
<evidence type="ECO:0000256" key="1">
    <source>
        <dbReference type="SAM" id="MobiDB-lite"/>
    </source>
</evidence>
<feature type="region of interest" description="Disordered" evidence="1">
    <location>
        <begin position="88"/>
        <end position="115"/>
    </location>
</feature>
<keyword evidence="3" id="KW-1185">Reference proteome</keyword>
<proteinExistence type="predicted"/>
<feature type="compositionally biased region" description="Basic residues" evidence="1">
    <location>
        <begin position="89"/>
        <end position="99"/>
    </location>
</feature>
<dbReference type="Proteomes" id="UP000012062">
    <property type="component" value="Unassembled WGS sequence"/>
</dbReference>
<sequence>MRAASGMPRAASGMPRAASCMPFAMGSPPSRISSRAFIVVSPGGSQTRLQAELVPSGALPKFRSFDVTANLAKERARERRFDRRALLQRTRRSPIRPRSSRVDASARTVSPAKPV</sequence>